<dbReference type="AlphaFoldDB" id="D4N0L1"/>
<name>D4N0L1_ANAHA</name>
<protein>
    <submittedName>
        <fullName evidence="2">Uncharacterized protein</fullName>
    </submittedName>
</protein>
<dbReference type="KEGG" id="bprl:CL2_14600"/>
<organism evidence="2 3">
    <name type="scientific">Anaerostipes hadrus</name>
    <dbReference type="NCBI Taxonomy" id="649756"/>
    <lineage>
        <taxon>Bacteria</taxon>
        <taxon>Bacillati</taxon>
        <taxon>Bacillota</taxon>
        <taxon>Clostridia</taxon>
        <taxon>Lachnospirales</taxon>
        <taxon>Lachnospiraceae</taxon>
        <taxon>Anaerostipes</taxon>
    </lineage>
</organism>
<accession>D4N0L1</accession>
<keyword evidence="1" id="KW-0472">Membrane</keyword>
<sequence length="75" mass="8682">MFYIFYIFGFLLGILIGVMVSKRNTKTDGVLRLFGYDDPEGPYMRLELSNAELNRVNVKNTVHLEVIRDNPNSQK</sequence>
<keyword evidence="1" id="KW-1133">Transmembrane helix</keyword>
<proteinExistence type="predicted"/>
<reference evidence="2 3" key="1">
    <citation type="submission" date="2010-03" db="EMBL/GenBank/DDBJ databases">
        <title>The genome sequence of Clostridiales sp. SSC/2.</title>
        <authorList>
            <consortium name="metaHIT consortium -- http://www.metahit.eu/"/>
            <person name="Pajon A."/>
            <person name="Turner K."/>
            <person name="Parkhill J."/>
            <person name="Duncan S."/>
            <person name="Flint H."/>
        </authorList>
    </citation>
    <scope>NUCLEOTIDE SEQUENCE [LARGE SCALE GENOMIC DNA]</scope>
    <source>
        <strain evidence="2 3">SSC/2</strain>
    </source>
</reference>
<reference evidence="2 3" key="2">
    <citation type="submission" date="2010-03" db="EMBL/GenBank/DDBJ databases">
        <authorList>
            <person name="Pajon A."/>
        </authorList>
    </citation>
    <scope>NUCLEOTIDE SEQUENCE [LARGE SCALE GENOMIC DNA]</scope>
    <source>
        <strain evidence="2 3">SSC/2</strain>
    </source>
</reference>
<dbReference type="EMBL" id="FP929061">
    <property type="protein sequence ID" value="CBL38406.1"/>
    <property type="molecule type" value="Genomic_DNA"/>
</dbReference>
<evidence type="ECO:0000313" key="3">
    <source>
        <dbReference type="Proteomes" id="UP000008960"/>
    </source>
</evidence>
<dbReference type="PATRIC" id="fig|245018.3.peg.1761"/>
<feature type="transmembrane region" description="Helical" evidence="1">
    <location>
        <begin position="6"/>
        <end position="22"/>
    </location>
</feature>
<evidence type="ECO:0000256" key="1">
    <source>
        <dbReference type="SAM" id="Phobius"/>
    </source>
</evidence>
<dbReference type="Proteomes" id="UP000008960">
    <property type="component" value="Chromosome"/>
</dbReference>
<gene>
    <name evidence="2" type="ORF">CL2_14600</name>
</gene>
<keyword evidence="1" id="KW-0812">Transmembrane</keyword>
<evidence type="ECO:0000313" key="2">
    <source>
        <dbReference type="EMBL" id="CBL38406.1"/>
    </source>
</evidence>